<proteinExistence type="predicted"/>
<dbReference type="RefSeq" id="WP_057808924.1">
    <property type="nucleotide sequence ID" value="NZ_BJUD01000001.1"/>
</dbReference>
<evidence type="ECO:0000313" key="4">
    <source>
        <dbReference type="Proteomes" id="UP000051139"/>
    </source>
</evidence>
<organism evidence="3 4">
    <name type="scientific">Furfurilactobacillus siliginis</name>
    <dbReference type="NCBI Taxonomy" id="348151"/>
    <lineage>
        <taxon>Bacteria</taxon>
        <taxon>Bacillati</taxon>
        <taxon>Bacillota</taxon>
        <taxon>Bacilli</taxon>
        <taxon>Lactobacillales</taxon>
        <taxon>Lactobacillaceae</taxon>
        <taxon>Furfurilactobacillus</taxon>
    </lineage>
</organism>
<dbReference type="PATRIC" id="fig|348151.3.peg.889"/>
<feature type="transmembrane region" description="Helical" evidence="1">
    <location>
        <begin position="16"/>
        <end position="37"/>
    </location>
</feature>
<dbReference type="Proteomes" id="UP000321429">
    <property type="component" value="Unassembled WGS sequence"/>
</dbReference>
<reference evidence="2 5" key="2">
    <citation type="submission" date="2019-07" db="EMBL/GenBank/DDBJ databases">
        <title>Whole genome shotgun sequence of Lactobacillus siliginis NBRC 101315.</title>
        <authorList>
            <person name="Hosoyama A."/>
            <person name="Uohara A."/>
            <person name="Ohji S."/>
            <person name="Ichikawa N."/>
        </authorList>
    </citation>
    <scope>NUCLEOTIDE SEQUENCE [LARGE SCALE GENOMIC DNA]</scope>
    <source>
        <strain evidence="2 5">NBRC 101315</strain>
    </source>
</reference>
<evidence type="ECO:0000313" key="5">
    <source>
        <dbReference type="Proteomes" id="UP000321429"/>
    </source>
</evidence>
<name>A0A0R2LCV2_9LACO</name>
<dbReference type="STRING" id="348151.IV55_GL000864"/>
<keyword evidence="1" id="KW-1133">Transmembrane helix</keyword>
<dbReference type="EMBL" id="BJUD01000001">
    <property type="protein sequence ID" value="GEK27747.1"/>
    <property type="molecule type" value="Genomic_DNA"/>
</dbReference>
<evidence type="ECO:0000313" key="2">
    <source>
        <dbReference type="EMBL" id="GEK27747.1"/>
    </source>
</evidence>
<keyword evidence="4" id="KW-1185">Reference proteome</keyword>
<dbReference type="AlphaFoldDB" id="A0A0R2LCV2"/>
<evidence type="ECO:0000313" key="3">
    <source>
        <dbReference type="EMBL" id="KRN96988.1"/>
    </source>
</evidence>
<dbReference type="Proteomes" id="UP000051139">
    <property type="component" value="Unassembled WGS sequence"/>
</dbReference>
<protein>
    <submittedName>
        <fullName evidence="3">Uncharacterized protein</fullName>
    </submittedName>
</protein>
<accession>A0A0R2LCV2</accession>
<gene>
    <name evidence="3" type="ORF">IV55_GL000864</name>
    <name evidence="2" type="ORF">LSI01_00580</name>
</gene>
<dbReference type="PROSITE" id="PS51257">
    <property type="entry name" value="PROKAR_LIPOPROTEIN"/>
    <property type="match status" value="1"/>
</dbReference>
<feature type="transmembrane region" description="Helical" evidence="1">
    <location>
        <begin position="43"/>
        <end position="61"/>
    </location>
</feature>
<sequence>MKNKPNRINPAMPTNIAWWMVACGVILGILVGWLLPIGFDGSFIWGVIVMIATDIIFLVIFRRITIAKQTAANAKLAAEPAPKD</sequence>
<dbReference type="EMBL" id="JQCB01000002">
    <property type="protein sequence ID" value="KRN96988.1"/>
    <property type="molecule type" value="Genomic_DNA"/>
</dbReference>
<keyword evidence="1" id="KW-0472">Membrane</keyword>
<evidence type="ECO:0000256" key="1">
    <source>
        <dbReference type="SAM" id="Phobius"/>
    </source>
</evidence>
<reference evidence="3 4" key="1">
    <citation type="journal article" date="2015" name="Genome Announc.">
        <title>Expanding the biotechnology potential of lactobacilli through comparative genomics of 213 strains and associated genera.</title>
        <authorList>
            <person name="Sun Z."/>
            <person name="Harris H.M."/>
            <person name="McCann A."/>
            <person name="Guo C."/>
            <person name="Argimon S."/>
            <person name="Zhang W."/>
            <person name="Yang X."/>
            <person name="Jeffery I.B."/>
            <person name="Cooney J.C."/>
            <person name="Kagawa T.F."/>
            <person name="Liu W."/>
            <person name="Song Y."/>
            <person name="Salvetti E."/>
            <person name="Wrobel A."/>
            <person name="Rasinkangas P."/>
            <person name="Parkhill J."/>
            <person name="Rea M.C."/>
            <person name="O'Sullivan O."/>
            <person name="Ritari J."/>
            <person name="Douillard F.P."/>
            <person name="Paul Ross R."/>
            <person name="Yang R."/>
            <person name="Briner A.E."/>
            <person name="Felis G.E."/>
            <person name="de Vos W.M."/>
            <person name="Barrangou R."/>
            <person name="Klaenhammer T.R."/>
            <person name="Caufield P.W."/>
            <person name="Cui Y."/>
            <person name="Zhang H."/>
            <person name="O'Toole P.W."/>
        </authorList>
    </citation>
    <scope>NUCLEOTIDE SEQUENCE [LARGE SCALE GENOMIC DNA]</scope>
    <source>
        <strain evidence="3 4">DSM 22696</strain>
    </source>
</reference>
<keyword evidence="1" id="KW-0812">Transmembrane</keyword>
<comment type="caution">
    <text evidence="3">The sequence shown here is derived from an EMBL/GenBank/DDBJ whole genome shotgun (WGS) entry which is preliminary data.</text>
</comment>